<dbReference type="Proteomes" id="UP000239649">
    <property type="component" value="Unassembled WGS sequence"/>
</dbReference>
<dbReference type="EMBL" id="LHPF02000014">
    <property type="protein sequence ID" value="PSC71608.1"/>
    <property type="molecule type" value="Genomic_DNA"/>
</dbReference>
<dbReference type="Pfam" id="PF12796">
    <property type="entry name" value="Ank_2"/>
    <property type="match status" value="1"/>
</dbReference>
<dbReference type="PANTHER" id="PTHR21529:SF4">
    <property type="entry name" value="TPR AND ANKYRIN REPEAT-CONTAINING PROTEIN 1"/>
    <property type="match status" value="1"/>
</dbReference>
<feature type="compositionally biased region" description="Low complexity" evidence="2">
    <location>
        <begin position="143"/>
        <end position="163"/>
    </location>
</feature>
<proteinExistence type="predicted"/>
<feature type="compositionally biased region" description="Low complexity" evidence="2">
    <location>
        <begin position="40"/>
        <end position="53"/>
    </location>
</feature>
<dbReference type="SUPFAM" id="SSF52540">
    <property type="entry name" value="P-loop containing nucleoside triphosphate hydrolases"/>
    <property type="match status" value="1"/>
</dbReference>
<keyword evidence="1" id="KW-0040">ANK repeat</keyword>
<dbReference type="PROSITE" id="PS50297">
    <property type="entry name" value="ANK_REP_REGION"/>
    <property type="match status" value="3"/>
</dbReference>
<sequence>MEPQGAESAPEPVPQDAGIPSAAQLGLEKCDPQSSEQIPAEQGAAAASQASEAQQHDADGQSQAAMNGQAADGRCSGSDVSGGAANTAAAPPEAAALSLQPQPIEEVESDNEGSDAVTVDSAERTPEAQPPQSEAADSHDGGTARAAAAAAAAAGDSAEAASGSGQGPQAHPVGLSAAQQELGATLEKALAAGGGELDERDLKALLALGKREGDAGAAGGAAVGGNMFGSLLGGLRSAAAAAGSAAAGAGSLKEKLQEALSKHVRVGARSSLGGRERERLNRTGGTAQKQKQQSTRSVKREVKRQEEKASKKHERERARRAEEQATAEDLKLASKANVDKFAQALQGFAAACTRGDRAAVHLQISDLFSDASKVILAVKGMPQVPGLPWKPRARPPSEALLDFFDACFALSIRATGRIELVNEIERLAKERGEQADFIHLVSSAAAEGDAWRSSLGAALDPEAFKAKRALVHEWIEKGHTDVLRKALSLAPLCIRAPEEPPLVTALRQGHPAELVSLLVDPVVRRRTHKDPLKAGVDEASPTDGATAIGVAIQVNRADVLQEVLKHSARWQMSMGGKAWTPLCYALAQGRAAMVPLLLAHAKRAKPEAADLAEYVNEVCDGATALHRAVAAAAPAMVRLLLESGADPSVRTREGGAATSALHLAAQSEESRPLLDLQLSYLPAEQRAAVLNSLVDARGNSLLHVAVSRHDVGMAQTLLEMGARPTSQSEGRSPLLRLLHWLEAEGPGGGAAAAVVPAGEPEQGSGGEALQEQLRQVEAAFLQHWALADTAKVLHPAQRPADAAIVGAWVLRQRGRTLDPLLGSPGERRQLAQAGVDDRNVPLLELLLEQPGFSAEGLYLHRLVDRSRGTLLGLLRRLLAAGASVNEREPAAQAPLLHKAAEENDLPCLELLLEAGADVEATDAQRNTALHAVAGQREKAGVVYTAVVARLCELAPQLVTRRNREFFLPSDRAPAGSAVEAQLEALTRNQLDAAKFAEEAERWERAAKDLTLLGPPTEEPDRKRRRVDAMLSKKLALTVQNIVRQERLGLGLGGAGAGPALPATPLDSSMPADRRAGAPDAPTTPDAAAIYRQRPRRRNWADLADEMPAVVRLPVWPESLEAAAAAARADPAAAVAQILQQAAPEGGTAVSSLSELPWEIDLHRDAWAEWMGMQARHRRAVLTLLLRAAAGGVAADRSTFQRVTSGGDGELGEVYLARLPKGACLVMEVAPEMDVRRSVPAATSGTGERTLLYQDILRVWLVTLDEGRVRDALDTLAASYRKGQSARHQLLLQPQPQRRGPAGAAAGAAGEHLPGDYACKVVTRAEAVQAAAAAAKTGGGAAALRRHFPPASTEADSYTVLKFHPLDDAMLHAVMTNEGQTEVDFKFRLSPEETEIVERIPQPPQSLILLGRSGTGKTTCAVFRMFDRWRRAFEAGDTLHQVFVTVSATLKEQVAKAFVRLRNGLPAVTPDRAAAYAAAAAQPHHSFRGLPEEAWPLFLSAKQYMHMLDGTLRTPFFKRRADGGFYYESEARDDEDGMSQLVDLAGASGTPAAGNGAAQGDGSAEEGARIQVTFSYFQSSMFRRLVNTLPPEERRKVDFTAGLAWQEIVSYLKGTKQAVEGGGRLTEEEYLGDVGRKQAPNFGPESRRLIFRVATAYEAMKRTALVEGHVSHFLYDQADFVAHMHRQLKQGGFLGEPVHELYCDEVQDFTQAELLLGLRVVADPNGMFLCGDTCQTIARGIGFRFTDVKQLFWEAQREAAAERERRGAGGVGGVQMPAVIPLETNYRTHSGVLDVAASVVRTKNFEAAATCYRKAGNVSRAAACQAQAMLQEAAQADEDAAAAGTTADVQRALRFDAGYTLLATAVNASPQEADPGERREWLLLAAAALKAAGEEAAATEIARTLGPAPSRAAGGLRA</sequence>
<feature type="repeat" description="ANK" evidence="1">
    <location>
        <begin position="620"/>
        <end position="652"/>
    </location>
</feature>
<dbReference type="PROSITE" id="PS50088">
    <property type="entry name" value="ANK_REPEAT"/>
    <property type="match status" value="3"/>
</dbReference>
<dbReference type="SUPFAM" id="SSF48403">
    <property type="entry name" value="Ankyrin repeat"/>
    <property type="match status" value="1"/>
</dbReference>
<protein>
    <submittedName>
        <fullName evidence="3">TPR and ankyrin repeat-containing 1-like isoform B</fullName>
    </submittedName>
</protein>
<dbReference type="Gene3D" id="1.25.40.20">
    <property type="entry name" value="Ankyrin repeat-containing domain"/>
    <property type="match status" value="3"/>
</dbReference>
<evidence type="ECO:0000256" key="2">
    <source>
        <dbReference type="SAM" id="MobiDB-lite"/>
    </source>
</evidence>
<dbReference type="InterPro" id="IPR036770">
    <property type="entry name" value="Ankyrin_rpt-contain_sf"/>
</dbReference>
<reference evidence="3 4" key="1">
    <citation type="journal article" date="2018" name="Plant J.">
        <title>Genome sequences of Chlorella sorokiniana UTEX 1602 and Micractinium conductrix SAG 241.80: implications to maltose excretion by a green alga.</title>
        <authorList>
            <person name="Arriola M.B."/>
            <person name="Velmurugan N."/>
            <person name="Zhang Y."/>
            <person name="Plunkett M.H."/>
            <person name="Hondzo H."/>
            <person name="Barney B.M."/>
        </authorList>
    </citation>
    <scope>NUCLEOTIDE SEQUENCE [LARGE SCALE GENOMIC DNA]</scope>
    <source>
        <strain evidence="3 4">SAG 241.80</strain>
    </source>
</reference>
<evidence type="ECO:0000313" key="4">
    <source>
        <dbReference type="Proteomes" id="UP000239649"/>
    </source>
</evidence>
<feature type="compositionally biased region" description="Polar residues" evidence="2">
    <location>
        <begin position="283"/>
        <end position="296"/>
    </location>
</feature>
<evidence type="ECO:0000313" key="3">
    <source>
        <dbReference type="EMBL" id="PSC71608.1"/>
    </source>
</evidence>
<feature type="region of interest" description="Disordered" evidence="2">
    <location>
        <begin position="263"/>
        <end position="327"/>
    </location>
</feature>
<accession>A0A2P6VC04</accession>
<dbReference type="OrthoDB" id="3156807at2759"/>
<dbReference type="STRING" id="554055.A0A2P6VC04"/>
<gene>
    <name evidence="3" type="ORF">C2E20_5136</name>
</gene>
<keyword evidence="4" id="KW-1185">Reference proteome</keyword>
<feature type="compositionally biased region" description="Basic and acidic residues" evidence="2">
    <location>
        <begin position="298"/>
        <end position="327"/>
    </location>
</feature>
<feature type="region of interest" description="Disordered" evidence="2">
    <location>
        <begin position="1060"/>
        <end position="1084"/>
    </location>
</feature>
<dbReference type="InterPro" id="IPR002110">
    <property type="entry name" value="Ankyrin_rpt"/>
</dbReference>
<evidence type="ECO:0000256" key="1">
    <source>
        <dbReference type="PROSITE-ProRule" id="PRU00023"/>
    </source>
</evidence>
<dbReference type="Pfam" id="PF13637">
    <property type="entry name" value="Ank_4"/>
    <property type="match status" value="1"/>
</dbReference>
<dbReference type="SMART" id="SM00248">
    <property type="entry name" value="ANK"/>
    <property type="match status" value="5"/>
</dbReference>
<dbReference type="PANTHER" id="PTHR21529">
    <property type="entry name" value="MAMMARY TURMOR VIRUS RECEPTOR HOMOLOG 1, 2 MTVR1, 2"/>
    <property type="match status" value="1"/>
</dbReference>
<feature type="compositionally biased region" description="Low complexity" evidence="2">
    <location>
        <begin position="84"/>
        <end position="96"/>
    </location>
</feature>
<feature type="repeat" description="ANK" evidence="1">
    <location>
        <begin position="896"/>
        <end position="923"/>
    </location>
</feature>
<dbReference type="InterPro" id="IPR039904">
    <property type="entry name" value="TRANK1"/>
</dbReference>
<feature type="repeat" description="ANK" evidence="1">
    <location>
        <begin position="697"/>
        <end position="729"/>
    </location>
</feature>
<feature type="region of interest" description="Disordered" evidence="2">
    <location>
        <begin position="1"/>
        <end position="179"/>
    </location>
</feature>
<comment type="caution">
    <text evidence="3">The sequence shown here is derived from an EMBL/GenBank/DDBJ whole genome shotgun (WGS) entry which is preliminary data.</text>
</comment>
<organism evidence="3 4">
    <name type="scientific">Micractinium conductrix</name>
    <dbReference type="NCBI Taxonomy" id="554055"/>
    <lineage>
        <taxon>Eukaryota</taxon>
        <taxon>Viridiplantae</taxon>
        <taxon>Chlorophyta</taxon>
        <taxon>core chlorophytes</taxon>
        <taxon>Trebouxiophyceae</taxon>
        <taxon>Chlorellales</taxon>
        <taxon>Chlorellaceae</taxon>
        <taxon>Chlorella clade</taxon>
        <taxon>Micractinium</taxon>
    </lineage>
</organism>
<name>A0A2P6VC04_9CHLO</name>
<dbReference type="InterPro" id="IPR027417">
    <property type="entry name" value="P-loop_NTPase"/>
</dbReference>